<dbReference type="Ensembl" id="ENSSORT00005053628.1">
    <property type="protein sequence ID" value="ENSSORP00005052382.1"/>
    <property type="gene ID" value="ENSSORG00005023609.1"/>
</dbReference>
<feature type="compositionally biased region" description="Basic and acidic residues" evidence="3">
    <location>
        <begin position="180"/>
        <end position="189"/>
    </location>
</feature>
<dbReference type="InParanoid" id="A0A673CI97"/>
<evidence type="ECO:0000313" key="7">
    <source>
        <dbReference type="Proteomes" id="UP000472271"/>
    </source>
</evidence>
<evidence type="ECO:0000256" key="3">
    <source>
        <dbReference type="SAM" id="MobiDB-lite"/>
    </source>
</evidence>
<dbReference type="CDD" id="cd11715">
    <property type="entry name" value="THUMP_AdoMetMT"/>
    <property type="match status" value="1"/>
</dbReference>
<dbReference type="FunCoup" id="A0A673CI97">
    <property type="interactions" value="416"/>
</dbReference>
<dbReference type="GO" id="GO:0003723">
    <property type="term" value="F:RNA binding"/>
    <property type="evidence" value="ECO:0007669"/>
    <property type="project" value="InterPro"/>
</dbReference>
<dbReference type="GO" id="GO:0016423">
    <property type="term" value="F:tRNA (guanine) methyltransferase activity"/>
    <property type="evidence" value="ECO:0007669"/>
    <property type="project" value="TreeGrafter"/>
</dbReference>
<dbReference type="Pfam" id="PF02926">
    <property type="entry name" value="THUMP"/>
    <property type="match status" value="1"/>
</dbReference>
<comment type="similarity">
    <text evidence="1">Belongs to the methyltransferase superfamily.</text>
</comment>
<dbReference type="Pfam" id="PF01170">
    <property type="entry name" value="UPF0020"/>
    <property type="match status" value="1"/>
</dbReference>
<proteinExistence type="inferred from homology"/>
<dbReference type="GeneID" id="115433807"/>
<feature type="compositionally biased region" description="Polar residues" evidence="3">
    <location>
        <begin position="491"/>
        <end position="504"/>
    </location>
</feature>
<dbReference type="GO" id="GO:0030488">
    <property type="term" value="P:tRNA methylation"/>
    <property type="evidence" value="ECO:0007669"/>
    <property type="project" value="TreeGrafter"/>
</dbReference>
<evidence type="ECO:0000259" key="4">
    <source>
        <dbReference type="Pfam" id="PF01170"/>
    </source>
</evidence>
<dbReference type="GO" id="GO:0043527">
    <property type="term" value="C:tRNA methyltransferase complex"/>
    <property type="evidence" value="ECO:0007669"/>
    <property type="project" value="UniProtKB-ARBA"/>
</dbReference>
<dbReference type="InterPro" id="IPR029063">
    <property type="entry name" value="SAM-dependent_MTases_sf"/>
</dbReference>
<evidence type="ECO:0000259" key="5">
    <source>
        <dbReference type="Pfam" id="PF02926"/>
    </source>
</evidence>
<dbReference type="Gene3D" id="3.40.50.150">
    <property type="entry name" value="Vaccinia Virus protein VP39"/>
    <property type="match status" value="1"/>
</dbReference>
<keyword evidence="2" id="KW-0808">Transferase</keyword>
<gene>
    <name evidence="6" type="primary">thumpd2</name>
</gene>
<dbReference type="OrthoDB" id="2013972at2759"/>
<feature type="region of interest" description="Disordered" evidence="3">
    <location>
        <begin position="491"/>
        <end position="513"/>
    </location>
</feature>
<feature type="region of interest" description="Disordered" evidence="3">
    <location>
        <begin position="133"/>
        <end position="226"/>
    </location>
</feature>
<feature type="compositionally biased region" description="Acidic residues" evidence="3">
    <location>
        <begin position="190"/>
        <end position="203"/>
    </location>
</feature>
<dbReference type="PANTHER" id="PTHR14911:SF1">
    <property type="entry name" value="THUMP DOMAIN-CONTAINING PROTEIN 2"/>
    <property type="match status" value="1"/>
</dbReference>
<dbReference type="Proteomes" id="UP000472271">
    <property type="component" value="Chromosome 15"/>
</dbReference>
<protein>
    <recommendedName>
        <fullName evidence="8">THUMP domain-containing protein</fullName>
    </recommendedName>
</protein>
<feature type="domain" description="THUMP" evidence="5">
    <location>
        <begin position="224"/>
        <end position="290"/>
    </location>
</feature>
<dbReference type="CDD" id="cd02440">
    <property type="entry name" value="AdoMet_MTases"/>
    <property type="match status" value="1"/>
</dbReference>
<sequence>MTGPSSKRRVVRYFCTAGNGMEMFVVEELKKKLEAEDVCHLPGKVIFSSSAGIDTIRKLKAAERLFLLLKQDSPLKLFPHTSPAKAAYLLQSKLLADMNEWTHTVMMWKCLQGELIDRETPECTPGTVVGVKRKREEASKGKEDREEKEKCDGVFIKTKEQRDEESRNGRVSDGQNGAETSKKKTKTSEEEKEDERVEMDEENTNSVRTTAGPDKTLLQPSRDKPEMPFPVSFRISCKCSGGLARYFSTQQVSQVMGSSLSRMLGWKVDLRNPQLEVNIYLSDDQCLLGIPLTRLPLANRNYIKTTGLRSTVAWAMASVAQIQPGFCVVDPMCGVGTILIEAAKEHEDACFLGMDIDEGQLQKANENVAFAELENRIQLLKASSMALPLQSASVDAVVCDLPFGRKFGTKTDMAANLPLILMEMERVLCVGGTLVLLLSPQLSSLLKKLQARDSIEPNSFQEMKPQTETQDCPSVVVSSTKQQTCKGHNIELSSTQGAEPQTGTHHSSRHFSSLRHDTTLRVSLGTIDGLIHKYVKTGNSFIK</sequence>
<evidence type="ECO:0000313" key="6">
    <source>
        <dbReference type="Ensembl" id="ENSSORP00005052382.1"/>
    </source>
</evidence>
<dbReference type="SUPFAM" id="SSF143437">
    <property type="entry name" value="THUMP domain-like"/>
    <property type="match status" value="1"/>
</dbReference>
<accession>A0A673CI97</accession>
<dbReference type="FunFam" id="3.40.50.150:FF:000073">
    <property type="entry name" value="THUMP domain containing 3"/>
    <property type="match status" value="1"/>
</dbReference>
<keyword evidence="2" id="KW-0489">Methyltransferase</keyword>
<reference evidence="6" key="2">
    <citation type="submission" date="2025-08" db="UniProtKB">
        <authorList>
            <consortium name="Ensembl"/>
        </authorList>
    </citation>
    <scope>IDENTIFICATION</scope>
</reference>
<dbReference type="PANTHER" id="PTHR14911">
    <property type="entry name" value="THUMP DOMAIN-CONTAINING"/>
    <property type="match status" value="1"/>
</dbReference>
<feature type="domain" description="Ribosomal RNA large subunit methyltransferase K/L-like methyltransferase" evidence="4">
    <location>
        <begin position="300"/>
        <end position="441"/>
    </location>
</feature>
<dbReference type="SUPFAM" id="SSF53335">
    <property type="entry name" value="S-adenosyl-L-methionine-dependent methyltransferases"/>
    <property type="match status" value="1"/>
</dbReference>
<dbReference type="Gene3D" id="3.30.2130.30">
    <property type="match status" value="1"/>
</dbReference>
<dbReference type="InterPro" id="IPR004114">
    <property type="entry name" value="THUMP_dom"/>
</dbReference>
<dbReference type="InterPro" id="IPR000241">
    <property type="entry name" value="RlmKL-like_Mtase"/>
</dbReference>
<keyword evidence="7" id="KW-1185">Reference proteome</keyword>
<organism evidence="6 7">
    <name type="scientific">Sphaeramia orbicularis</name>
    <name type="common">orbiculate cardinalfish</name>
    <dbReference type="NCBI Taxonomy" id="375764"/>
    <lineage>
        <taxon>Eukaryota</taxon>
        <taxon>Metazoa</taxon>
        <taxon>Chordata</taxon>
        <taxon>Craniata</taxon>
        <taxon>Vertebrata</taxon>
        <taxon>Euteleostomi</taxon>
        <taxon>Actinopterygii</taxon>
        <taxon>Neopterygii</taxon>
        <taxon>Teleostei</taxon>
        <taxon>Neoteleostei</taxon>
        <taxon>Acanthomorphata</taxon>
        <taxon>Gobiaria</taxon>
        <taxon>Kurtiformes</taxon>
        <taxon>Apogonoidei</taxon>
        <taxon>Apogonidae</taxon>
        <taxon>Apogoninae</taxon>
        <taxon>Sphaeramia</taxon>
    </lineage>
</organism>
<name>A0A673CI97_9TELE</name>
<reference evidence="6" key="3">
    <citation type="submission" date="2025-09" db="UniProtKB">
        <authorList>
            <consortium name="Ensembl"/>
        </authorList>
    </citation>
    <scope>IDENTIFICATION</scope>
</reference>
<evidence type="ECO:0000256" key="1">
    <source>
        <dbReference type="ARBA" id="ARBA00008361"/>
    </source>
</evidence>
<reference evidence="6" key="1">
    <citation type="submission" date="2019-06" db="EMBL/GenBank/DDBJ databases">
        <authorList>
            <consortium name="Wellcome Sanger Institute Data Sharing"/>
        </authorList>
    </citation>
    <scope>NUCLEOTIDE SEQUENCE [LARGE SCALE GENOMIC DNA]</scope>
</reference>
<feature type="compositionally biased region" description="Basic and acidic residues" evidence="3">
    <location>
        <begin position="134"/>
        <end position="170"/>
    </location>
</feature>
<dbReference type="AlphaFoldDB" id="A0A673CI97"/>
<evidence type="ECO:0008006" key="8">
    <source>
        <dbReference type="Google" id="ProtNLM"/>
    </source>
</evidence>
<dbReference type="RefSeq" id="XP_030011190.1">
    <property type="nucleotide sequence ID" value="XM_030155330.1"/>
</dbReference>
<dbReference type="CTD" id="80745"/>
<evidence type="ECO:0000256" key="2">
    <source>
        <dbReference type="ARBA" id="ARBA00022603"/>
    </source>
</evidence>